<dbReference type="Proteomes" id="UP001595478">
    <property type="component" value="Unassembled WGS sequence"/>
</dbReference>
<sequence length="347" mass="39016">MLIVRPIEERDYPALYDIAVESGVGFTSLPVNEALLKQKIERAQEAFKAQITHPGNESYLFVLEDTDTGEVLGTSGIEASVGMNDAFYHYHLGKVVHASRELGIHNTVEILTFCNDYTGVSELCSLFLREKARKGLTGRLLSKFRFLFMAEHDQRFSNTVIAEMRGVSDEQGKSPFWEWLEAHFFSMDFPTADYLTGIGKKVFIAELMPKYPIYVNLLSKEAQACIGQVHEKTKPALRLLEQEGFRCRGYVDIFDAGPTVEADIHNLTTVQNAQHSSVKISNTEMTADSMENRLVINNKVSGFRACIVPIQNSLHTFDELPIPAEYADALQVENGDSIYHAPCPKRR</sequence>
<keyword evidence="6" id="KW-1185">Reference proteome</keyword>
<evidence type="ECO:0000256" key="2">
    <source>
        <dbReference type="ARBA" id="ARBA00022679"/>
    </source>
</evidence>
<evidence type="ECO:0000256" key="3">
    <source>
        <dbReference type="ARBA" id="ARBA00023315"/>
    </source>
</evidence>
<dbReference type="EMBL" id="JBHRSW010000043">
    <property type="protein sequence ID" value="MFC3122976.1"/>
    <property type="molecule type" value="Genomic_DNA"/>
</dbReference>
<evidence type="ECO:0000313" key="5">
    <source>
        <dbReference type="EMBL" id="MFC3122976.1"/>
    </source>
</evidence>
<keyword evidence="1" id="KW-0056">Arginine metabolism</keyword>
<name>A0ABV7FUN2_9ALTE</name>
<evidence type="ECO:0000256" key="4">
    <source>
        <dbReference type="NCBIfam" id="TIGR03244"/>
    </source>
</evidence>
<evidence type="ECO:0000313" key="6">
    <source>
        <dbReference type="Proteomes" id="UP001595478"/>
    </source>
</evidence>
<dbReference type="GO" id="GO:0008791">
    <property type="term" value="F:arginine N-succinyltransferase activity"/>
    <property type="evidence" value="ECO:0007669"/>
    <property type="project" value="UniProtKB-EC"/>
</dbReference>
<dbReference type="SUPFAM" id="SSF55729">
    <property type="entry name" value="Acyl-CoA N-acyltransferases (Nat)"/>
    <property type="match status" value="1"/>
</dbReference>
<reference evidence="6" key="1">
    <citation type="journal article" date="2019" name="Int. J. Syst. Evol. Microbiol.">
        <title>The Global Catalogue of Microorganisms (GCM) 10K type strain sequencing project: providing services to taxonomists for standard genome sequencing and annotation.</title>
        <authorList>
            <consortium name="The Broad Institute Genomics Platform"/>
            <consortium name="The Broad Institute Genome Sequencing Center for Infectious Disease"/>
            <person name="Wu L."/>
            <person name="Ma J."/>
        </authorList>
    </citation>
    <scope>NUCLEOTIDE SEQUENCE [LARGE SCALE GENOMIC DNA]</scope>
    <source>
        <strain evidence="6">KCTC 52473</strain>
    </source>
</reference>
<dbReference type="RefSeq" id="WP_376921102.1">
    <property type="nucleotide sequence ID" value="NZ_JBHRSW010000043.1"/>
</dbReference>
<dbReference type="NCBIfam" id="TIGR03244">
    <property type="entry name" value="arg_catab_AstA"/>
    <property type="match status" value="1"/>
</dbReference>
<accession>A0ABV7FUN2</accession>
<evidence type="ECO:0000256" key="1">
    <source>
        <dbReference type="ARBA" id="ARBA00022503"/>
    </source>
</evidence>
<dbReference type="PANTHER" id="PTHR30420:SF1">
    <property type="entry name" value="ARGININE N-SUCCINYLTRANSFERASE"/>
    <property type="match status" value="1"/>
</dbReference>
<dbReference type="NCBIfam" id="TIGR03243">
    <property type="entry name" value="arg_catab_AOST"/>
    <property type="match status" value="1"/>
</dbReference>
<organism evidence="5 6">
    <name type="scientific">Agaribacter flavus</name>
    <dbReference type="NCBI Taxonomy" id="1902781"/>
    <lineage>
        <taxon>Bacteria</taxon>
        <taxon>Pseudomonadati</taxon>
        <taxon>Pseudomonadota</taxon>
        <taxon>Gammaproteobacteria</taxon>
        <taxon>Alteromonadales</taxon>
        <taxon>Alteromonadaceae</taxon>
        <taxon>Agaribacter</taxon>
    </lineage>
</organism>
<protein>
    <recommendedName>
        <fullName evidence="4">Arginine N-succinyltransferase</fullName>
        <ecNumber evidence="4">2.3.1.109</ecNumber>
    </recommendedName>
</protein>
<dbReference type="PANTHER" id="PTHR30420">
    <property type="entry name" value="N-SUCCINYLARGININE DIHYDROLASE"/>
    <property type="match status" value="1"/>
</dbReference>
<keyword evidence="2 5" id="KW-0808">Transferase</keyword>
<proteinExistence type="predicted"/>
<dbReference type="Gene3D" id="2.40.40.20">
    <property type="match status" value="1"/>
</dbReference>
<dbReference type="EC" id="2.3.1.109" evidence="4"/>
<dbReference type="InterPro" id="IPR007041">
    <property type="entry name" value="Arg_succinylTrfase_AstA/AruG"/>
</dbReference>
<comment type="caution">
    <text evidence="5">The sequence shown here is derived from an EMBL/GenBank/DDBJ whole genome shotgun (WGS) entry which is preliminary data.</text>
</comment>
<gene>
    <name evidence="5" type="primary">astA</name>
    <name evidence="5" type="ORF">ACFOHL_15230</name>
</gene>
<dbReference type="InterPro" id="IPR017650">
    <property type="entry name" value="Arginine_N-succinylTrfase"/>
</dbReference>
<dbReference type="InterPro" id="IPR016181">
    <property type="entry name" value="Acyl_CoA_acyltransferase"/>
</dbReference>
<keyword evidence="3 5" id="KW-0012">Acyltransferase</keyword>
<dbReference type="Pfam" id="PF04958">
    <property type="entry name" value="AstA"/>
    <property type="match status" value="1"/>
</dbReference>